<dbReference type="Ensembl" id="ENSPMAT00000000421.1">
    <property type="protein sequence ID" value="ENSPMAP00000000420.1"/>
    <property type="gene ID" value="ENSPMAG00000000378.1"/>
</dbReference>
<proteinExistence type="predicted"/>
<dbReference type="Gene3D" id="3.30.160.60">
    <property type="entry name" value="Classic Zinc Finger"/>
    <property type="match status" value="1"/>
</dbReference>
<protein>
    <recommendedName>
        <fullName evidence="2">C2H2-type domain-containing protein</fullName>
    </recommendedName>
</protein>
<accession>S4R5E0</accession>
<evidence type="ECO:0000256" key="1">
    <source>
        <dbReference type="PROSITE-ProRule" id="PRU00042"/>
    </source>
</evidence>
<feature type="domain" description="C2H2-type" evidence="2">
    <location>
        <begin position="50"/>
        <end position="78"/>
    </location>
</feature>
<dbReference type="HOGENOM" id="CLU_2432690_0_0_1"/>
<dbReference type="InterPro" id="IPR036236">
    <property type="entry name" value="Znf_C2H2_sf"/>
</dbReference>
<dbReference type="STRING" id="7757.ENSPMAP00000000420"/>
<evidence type="ECO:0000259" key="2">
    <source>
        <dbReference type="PROSITE" id="PS50157"/>
    </source>
</evidence>
<reference evidence="3" key="2">
    <citation type="submission" date="2025-09" db="UniProtKB">
        <authorList>
            <consortium name="Ensembl"/>
        </authorList>
    </citation>
    <scope>IDENTIFICATION</scope>
</reference>
<dbReference type="AlphaFoldDB" id="S4R5E0"/>
<sequence length="91" mass="9856">CEECGLGRCFTAEVDEAKCGGQAPRACTQCGKTLEGTALSMTGASDGRKHRCEECGKGFSYHYSYLKKHRVIHTGEALPMCTDFGEELSQS</sequence>
<name>S4R5E0_PETMA</name>
<keyword evidence="1" id="KW-0862">Zinc</keyword>
<organism evidence="3">
    <name type="scientific">Petromyzon marinus</name>
    <name type="common">Sea lamprey</name>
    <dbReference type="NCBI Taxonomy" id="7757"/>
    <lineage>
        <taxon>Eukaryota</taxon>
        <taxon>Metazoa</taxon>
        <taxon>Chordata</taxon>
        <taxon>Craniata</taxon>
        <taxon>Vertebrata</taxon>
        <taxon>Cyclostomata</taxon>
        <taxon>Hyperoartia</taxon>
        <taxon>Petromyzontiformes</taxon>
        <taxon>Petromyzontidae</taxon>
        <taxon>Petromyzon</taxon>
    </lineage>
</organism>
<keyword evidence="1" id="KW-0479">Metal-binding</keyword>
<reference evidence="3" key="1">
    <citation type="submission" date="2025-08" db="UniProtKB">
        <authorList>
            <consortium name="Ensembl"/>
        </authorList>
    </citation>
    <scope>IDENTIFICATION</scope>
</reference>
<dbReference type="InterPro" id="IPR013087">
    <property type="entry name" value="Znf_C2H2_type"/>
</dbReference>
<dbReference type="PROSITE" id="PS50157">
    <property type="entry name" value="ZINC_FINGER_C2H2_2"/>
    <property type="match status" value="1"/>
</dbReference>
<dbReference type="GO" id="GO:0008270">
    <property type="term" value="F:zinc ion binding"/>
    <property type="evidence" value="ECO:0007669"/>
    <property type="project" value="UniProtKB-KW"/>
</dbReference>
<keyword evidence="1" id="KW-0863">Zinc-finger</keyword>
<dbReference type="SUPFAM" id="SSF57667">
    <property type="entry name" value="beta-beta-alpha zinc fingers"/>
    <property type="match status" value="1"/>
</dbReference>
<evidence type="ECO:0000313" key="3">
    <source>
        <dbReference type="Ensembl" id="ENSPMAP00000000420.1"/>
    </source>
</evidence>